<evidence type="ECO:0000259" key="3">
    <source>
        <dbReference type="PROSITE" id="PS01180"/>
    </source>
</evidence>
<dbReference type="InterPro" id="IPR000859">
    <property type="entry name" value="CUB_dom"/>
</dbReference>
<protein>
    <recommendedName>
        <fullName evidence="3">CUB domain-containing protein</fullName>
    </recommendedName>
</protein>
<dbReference type="Pfam" id="PF00431">
    <property type="entry name" value="CUB"/>
    <property type="match status" value="3"/>
</dbReference>
<feature type="domain" description="CUB" evidence="3">
    <location>
        <begin position="121"/>
        <end position="232"/>
    </location>
</feature>
<feature type="domain" description="CUB" evidence="3">
    <location>
        <begin position="351"/>
        <end position="464"/>
    </location>
</feature>
<dbReference type="SUPFAM" id="SSF49854">
    <property type="entry name" value="Spermadhesin, CUB domain"/>
    <property type="match status" value="3"/>
</dbReference>
<evidence type="ECO:0000313" key="5">
    <source>
        <dbReference type="Proteomes" id="UP000410492"/>
    </source>
</evidence>
<dbReference type="EMBL" id="CAACVG010014772">
    <property type="protein sequence ID" value="VEN63663.1"/>
    <property type="molecule type" value="Genomic_DNA"/>
</dbReference>
<dbReference type="Proteomes" id="UP000410492">
    <property type="component" value="Unassembled WGS sequence"/>
</dbReference>
<feature type="domain" description="CUB" evidence="3">
    <location>
        <begin position="3"/>
        <end position="119"/>
    </location>
</feature>
<sequence length="511" mass="57385">SVCSGGFIGQSGVIQTPTARNRSYLCSWEYNNELVMNKTLSLSVSLNYDNTAKPVSNRICTFSSHGMRVYQTLSRKPLLKVCYNTPSPIVLRSPFPKTILEVGISGARSLNFTVVYQTYDCGGVIRDQQGEIKSPRYPDPPLDTVECAWLIEVAEGQTINLTAVDLDLGDDCEKSFLSIYNGGDQTKPRISKICRKTEHPTNIISQSNQLFIEYKFEKGYKSRGVHLKFEALSTGCGGILHDKSRIIQTPNYGSKDYPNNAECTWELRATPGYHIVFQFQGRFHIEDSVGCSSDFLEVWDWEDDTWIFQRKLCGRETPEVIRSKSERLKLMFRSNDKTTAAGFKGRADWDCGGKFVATKKPRYIVSPGYPIATAPNQNCVYEITSSSAFFHIRFLEFHLESGTGSDCQFDNVTIARKHPYFVSKQTYCGNNLPPPATMSDTAIITFKTDKFVNGKGFKLMYRSEACGGEISNETEIDYVSDINVVRMNMRLPASVGCTWNITAPPKQVVVL</sequence>
<dbReference type="PROSITE" id="PS01180">
    <property type="entry name" value="CUB"/>
    <property type="match status" value="4"/>
</dbReference>
<feature type="domain" description="CUB" evidence="3">
    <location>
        <begin position="236"/>
        <end position="350"/>
    </location>
</feature>
<dbReference type="PANTHER" id="PTHR46908:SF8">
    <property type="entry name" value="C-TYPE LECTIN DOMAIN-CONTAINING PROTEIN"/>
    <property type="match status" value="1"/>
</dbReference>
<dbReference type="Gene3D" id="2.60.120.290">
    <property type="entry name" value="Spermadhesin, CUB domain"/>
    <property type="match status" value="3"/>
</dbReference>
<feature type="disulfide bond" evidence="2">
    <location>
        <begin position="236"/>
        <end position="263"/>
    </location>
</feature>
<dbReference type="InterPro" id="IPR035914">
    <property type="entry name" value="Sperma_CUB_dom_sf"/>
</dbReference>
<gene>
    <name evidence="4" type="ORF">CALMAC_LOCUS20432</name>
</gene>
<name>A0A653DTU9_CALMS</name>
<organism evidence="4 5">
    <name type="scientific">Callosobruchus maculatus</name>
    <name type="common">Southern cowpea weevil</name>
    <name type="synonym">Pulse bruchid</name>
    <dbReference type="NCBI Taxonomy" id="64391"/>
    <lineage>
        <taxon>Eukaryota</taxon>
        <taxon>Metazoa</taxon>
        <taxon>Ecdysozoa</taxon>
        <taxon>Arthropoda</taxon>
        <taxon>Hexapoda</taxon>
        <taxon>Insecta</taxon>
        <taxon>Pterygota</taxon>
        <taxon>Neoptera</taxon>
        <taxon>Endopterygota</taxon>
        <taxon>Coleoptera</taxon>
        <taxon>Polyphaga</taxon>
        <taxon>Cucujiformia</taxon>
        <taxon>Chrysomeloidea</taxon>
        <taxon>Chrysomelidae</taxon>
        <taxon>Bruchinae</taxon>
        <taxon>Bruchini</taxon>
        <taxon>Callosobruchus</taxon>
    </lineage>
</organism>
<dbReference type="InterPro" id="IPR052129">
    <property type="entry name" value="Spermadhesin-Link_domain"/>
</dbReference>
<feature type="non-terminal residue" evidence="4">
    <location>
        <position position="511"/>
    </location>
</feature>
<accession>A0A653DTU9</accession>
<dbReference type="CDD" id="cd00041">
    <property type="entry name" value="CUB"/>
    <property type="match status" value="3"/>
</dbReference>
<reference evidence="4 5" key="1">
    <citation type="submission" date="2019-01" db="EMBL/GenBank/DDBJ databases">
        <authorList>
            <person name="Sayadi A."/>
        </authorList>
    </citation>
    <scope>NUCLEOTIDE SEQUENCE [LARGE SCALE GENOMIC DNA]</scope>
</reference>
<proteinExistence type="predicted"/>
<dbReference type="OrthoDB" id="10009301at2759"/>
<dbReference type="AlphaFoldDB" id="A0A653DTU9"/>
<evidence type="ECO:0000313" key="4">
    <source>
        <dbReference type="EMBL" id="VEN63663.1"/>
    </source>
</evidence>
<dbReference type="SMART" id="SM00042">
    <property type="entry name" value="CUB"/>
    <property type="match status" value="3"/>
</dbReference>
<dbReference type="FunFam" id="2.60.120.290:FF:000005">
    <property type="entry name" value="Procollagen C-endopeptidase enhancer 1"/>
    <property type="match status" value="2"/>
</dbReference>
<evidence type="ECO:0000256" key="1">
    <source>
        <dbReference type="ARBA" id="ARBA00023157"/>
    </source>
</evidence>
<evidence type="ECO:0000256" key="2">
    <source>
        <dbReference type="PROSITE-ProRule" id="PRU00059"/>
    </source>
</evidence>
<dbReference type="PANTHER" id="PTHR46908">
    <property type="entry name" value="CUBILIN-LIKE PROTEIN"/>
    <property type="match status" value="1"/>
</dbReference>
<feature type="non-terminal residue" evidence="4">
    <location>
        <position position="1"/>
    </location>
</feature>
<keyword evidence="1 2" id="KW-1015">Disulfide bond</keyword>
<comment type="caution">
    <text evidence="2">Lacks conserved residue(s) required for the propagation of feature annotation.</text>
</comment>
<keyword evidence="5" id="KW-1185">Reference proteome</keyword>